<accession>F4GLY7</accession>
<evidence type="ECO:0000256" key="5">
    <source>
        <dbReference type="ARBA" id="ARBA00022989"/>
    </source>
</evidence>
<feature type="transmembrane region" description="Helical" evidence="7">
    <location>
        <begin position="12"/>
        <end position="34"/>
    </location>
</feature>
<feature type="transmembrane region" description="Helical" evidence="7">
    <location>
        <begin position="290"/>
        <end position="312"/>
    </location>
</feature>
<proteinExistence type="predicted"/>
<feature type="transmembrane region" description="Helical" evidence="7">
    <location>
        <begin position="318"/>
        <end position="337"/>
    </location>
</feature>
<dbReference type="PANTHER" id="PTHR42865">
    <property type="entry name" value="PROTON/GLUTAMATE-ASPARTATE SYMPORTER"/>
    <property type="match status" value="1"/>
</dbReference>
<dbReference type="KEGG" id="scc:Spico_1830"/>
<dbReference type="AlphaFoldDB" id="F4GLY7"/>
<dbReference type="SUPFAM" id="SSF118215">
    <property type="entry name" value="Proton glutamate symport protein"/>
    <property type="match status" value="1"/>
</dbReference>
<dbReference type="HOGENOM" id="CLU_662052_0_0_12"/>
<feature type="transmembrane region" description="Helical" evidence="7">
    <location>
        <begin position="212"/>
        <end position="234"/>
    </location>
</feature>
<keyword evidence="4 7" id="KW-0812">Transmembrane</keyword>
<dbReference type="EMBL" id="CP002659">
    <property type="protein sequence ID" value="AEC03028.1"/>
    <property type="molecule type" value="Genomic_DNA"/>
</dbReference>
<evidence type="ECO:0000256" key="3">
    <source>
        <dbReference type="ARBA" id="ARBA00022475"/>
    </source>
</evidence>
<feature type="transmembrane region" description="Helical" evidence="7">
    <location>
        <begin position="40"/>
        <end position="62"/>
    </location>
</feature>
<reference evidence="9" key="1">
    <citation type="submission" date="2011-04" db="EMBL/GenBank/DDBJ databases">
        <title>The complete genome of Spirochaeta coccoides DSM 17374.</title>
        <authorList>
            <person name="Lucas S."/>
            <person name="Copeland A."/>
            <person name="Lapidus A."/>
            <person name="Bruce D."/>
            <person name="Goodwin L."/>
            <person name="Pitluck S."/>
            <person name="Peters L."/>
            <person name="Kyrpides N."/>
            <person name="Mavromatis K."/>
            <person name="Pagani I."/>
            <person name="Ivanova N."/>
            <person name="Ovchinnikova G."/>
            <person name="Lu M."/>
            <person name="Detter J.C."/>
            <person name="Tapia R."/>
            <person name="Han C."/>
            <person name="Land M."/>
            <person name="Hauser L."/>
            <person name="Markowitz V."/>
            <person name="Cheng J.-F."/>
            <person name="Hugenholtz P."/>
            <person name="Woyke T."/>
            <person name="Wu D."/>
            <person name="Spring S."/>
            <person name="Schroeder M."/>
            <person name="Brambilla E."/>
            <person name="Klenk H.-P."/>
            <person name="Eisen J.A."/>
        </authorList>
    </citation>
    <scope>NUCLEOTIDE SEQUENCE [LARGE SCALE GENOMIC DNA]</scope>
    <source>
        <strain evidence="9">ATCC BAA-1237 / DSM 17374 / SPN1</strain>
    </source>
</reference>
<dbReference type="InterPro" id="IPR001991">
    <property type="entry name" value="Na-dicarboxylate_symporter"/>
</dbReference>
<keyword evidence="2" id="KW-0813">Transport</keyword>
<keyword evidence="5 7" id="KW-1133">Transmembrane helix</keyword>
<dbReference type="eggNOG" id="COG1301">
    <property type="taxonomic scope" value="Bacteria"/>
</dbReference>
<keyword evidence="6 7" id="KW-0472">Membrane</keyword>
<evidence type="ECO:0000256" key="6">
    <source>
        <dbReference type="ARBA" id="ARBA00023136"/>
    </source>
</evidence>
<dbReference type="GO" id="GO:0005886">
    <property type="term" value="C:plasma membrane"/>
    <property type="evidence" value="ECO:0007669"/>
    <property type="project" value="UniProtKB-SubCell"/>
</dbReference>
<evidence type="ECO:0000313" key="9">
    <source>
        <dbReference type="Proteomes" id="UP000007939"/>
    </source>
</evidence>
<evidence type="ECO:0000313" key="8">
    <source>
        <dbReference type="EMBL" id="AEC03028.1"/>
    </source>
</evidence>
<dbReference type="Gene3D" id="1.10.3860.10">
    <property type="entry name" value="Sodium:dicarboxylate symporter"/>
    <property type="match status" value="1"/>
</dbReference>
<feature type="transmembrane region" description="Helical" evidence="7">
    <location>
        <begin position="173"/>
        <end position="200"/>
    </location>
</feature>
<dbReference type="PANTHER" id="PTHR42865:SF7">
    <property type="entry name" value="PROTON_GLUTAMATE-ASPARTATE SYMPORTER"/>
    <property type="match status" value="1"/>
</dbReference>
<sequence length="410" mass="43691">MVYSLPMKTWISYTAAMLMGLAATLLFGDSAFFAQAAASVVVVLIGAGFILLVPFVFVAFSAGTASLRKNRKGWSLAWTTILWSLALTVLLPLVGSVIFHLFPVVFPVTSTAGVPVKGLSASLGQIFMPYLSGYNPLVLLAAMALALTLGYFLRPDADVIRPAYAVTNSFSEVFFRFARGLSAAGFVLVFFFSVHWFVSLYRDGTVFIAGRFLLLVCGGTAIVLCGIVPLVYGVATGFRRNPYRALYRLIAPALMALFSGSIYFSWPVLMSASRHNNGVQKRIVGTAAPLYIFLGRGGTAFMATLTATALLYAATGSLPAFGIIVAVAGASMLVSFASAFHPGFELMAAVLLVFRFHGINLYGGEATLLAFLPLLNGMGLLLDVVIAGLGQDVTSAHMKTAVTVDYRDIT</sequence>
<evidence type="ECO:0000256" key="7">
    <source>
        <dbReference type="SAM" id="Phobius"/>
    </source>
</evidence>
<keyword evidence="3" id="KW-1003">Cell membrane</keyword>
<evidence type="ECO:0000256" key="4">
    <source>
        <dbReference type="ARBA" id="ARBA00022692"/>
    </source>
</evidence>
<feature type="transmembrane region" description="Helical" evidence="7">
    <location>
        <begin position="137"/>
        <end position="153"/>
    </location>
</feature>
<organism evidence="8 9">
    <name type="scientific">Parasphaerochaeta coccoides (strain ATCC BAA-1237 / DSM 17374 / SPN1)</name>
    <name type="common">Sphaerochaeta coccoides</name>
    <dbReference type="NCBI Taxonomy" id="760011"/>
    <lineage>
        <taxon>Bacteria</taxon>
        <taxon>Pseudomonadati</taxon>
        <taxon>Spirochaetota</taxon>
        <taxon>Spirochaetia</taxon>
        <taxon>Spirochaetales</taxon>
        <taxon>Sphaerochaetaceae</taxon>
        <taxon>Parasphaerochaeta</taxon>
    </lineage>
</organism>
<feature type="transmembrane region" description="Helical" evidence="7">
    <location>
        <begin position="368"/>
        <end position="389"/>
    </location>
</feature>
<dbReference type="OrthoDB" id="368112at2"/>
<feature type="transmembrane region" description="Helical" evidence="7">
    <location>
        <begin position="246"/>
        <end position="269"/>
    </location>
</feature>
<name>F4GLY7_PARC1</name>
<evidence type="ECO:0000256" key="2">
    <source>
        <dbReference type="ARBA" id="ARBA00022448"/>
    </source>
</evidence>
<protein>
    <recommendedName>
        <fullName evidence="10">Transporter</fullName>
    </recommendedName>
</protein>
<dbReference type="Pfam" id="PF00375">
    <property type="entry name" value="SDF"/>
    <property type="match status" value="1"/>
</dbReference>
<dbReference type="Proteomes" id="UP000007939">
    <property type="component" value="Chromosome"/>
</dbReference>
<comment type="subcellular location">
    <subcellularLocation>
        <location evidence="1">Cell membrane</location>
        <topology evidence="1">Multi-pass membrane protein</topology>
    </subcellularLocation>
</comment>
<dbReference type="STRING" id="760011.Spico_1830"/>
<reference evidence="8 9" key="2">
    <citation type="journal article" date="2012" name="Stand. Genomic Sci.">
        <title>Complete genome sequence of the termite hindgut bacterium Spirochaeta coccoides type strain (SPN1(T)), reclassification in the genus Sphaerochaeta as Sphaerochaeta coccoides comb. nov. and emendations of the family Spirochaetaceae and the genus Sphaerochaeta.</title>
        <authorList>
            <person name="Abt B."/>
            <person name="Han C."/>
            <person name="Scheuner C."/>
            <person name="Lu M."/>
            <person name="Lapidus A."/>
            <person name="Nolan M."/>
            <person name="Lucas S."/>
            <person name="Hammon N."/>
            <person name="Deshpande S."/>
            <person name="Cheng J.F."/>
            <person name="Tapia R."/>
            <person name="Goodwin L.A."/>
            <person name="Pitluck S."/>
            <person name="Liolios K."/>
            <person name="Pagani I."/>
            <person name="Ivanova N."/>
            <person name="Mavromatis K."/>
            <person name="Mikhailova N."/>
            <person name="Huntemann M."/>
            <person name="Pati A."/>
            <person name="Chen A."/>
            <person name="Palaniappan K."/>
            <person name="Land M."/>
            <person name="Hauser L."/>
            <person name="Brambilla E.M."/>
            <person name="Rohde M."/>
            <person name="Spring S."/>
            <person name="Gronow S."/>
            <person name="Goker M."/>
            <person name="Woyke T."/>
            <person name="Bristow J."/>
            <person name="Eisen J.A."/>
            <person name="Markowitz V."/>
            <person name="Hugenholtz P."/>
            <person name="Kyrpides N.C."/>
            <person name="Klenk H.P."/>
            <person name="Detter J.C."/>
        </authorList>
    </citation>
    <scope>NUCLEOTIDE SEQUENCE [LARGE SCALE GENOMIC DNA]</scope>
    <source>
        <strain evidence="9">ATCC BAA-1237 / DSM 17374 / SPN1</strain>
    </source>
</reference>
<keyword evidence="9" id="KW-1185">Reference proteome</keyword>
<dbReference type="InterPro" id="IPR036458">
    <property type="entry name" value="Na:dicarbo_symporter_sf"/>
</dbReference>
<evidence type="ECO:0000256" key="1">
    <source>
        <dbReference type="ARBA" id="ARBA00004651"/>
    </source>
</evidence>
<dbReference type="GO" id="GO:0015293">
    <property type="term" value="F:symporter activity"/>
    <property type="evidence" value="ECO:0007669"/>
    <property type="project" value="UniProtKB-KW"/>
</dbReference>
<evidence type="ECO:0008006" key="10">
    <source>
        <dbReference type="Google" id="ProtNLM"/>
    </source>
</evidence>
<gene>
    <name evidence="8" type="ordered locus">Spico_1830</name>
</gene>